<gene>
    <name evidence="15" type="ORF">CWS20_00385</name>
</gene>
<dbReference type="Gene3D" id="1.25.40.20">
    <property type="entry name" value="Ankyrin repeat-containing domain"/>
    <property type="match status" value="1"/>
</dbReference>
<comment type="similarity">
    <text evidence="12">Belongs to the peptidase M48 family.</text>
</comment>
<dbReference type="InterPro" id="IPR050083">
    <property type="entry name" value="HtpX_protease"/>
</dbReference>
<dbReference type="GO" id="GO:0046872">
    <property type="term" value="F:metal ion binding"/>
    <property type="evidence" value="ECO:0007669"/>
    <property type="project" value="UniProtKB-KW"/>
</dbReference>
<dbReference type="GO" id="GO:0004222">
    <property type="term" value="F:metalloendopeptidase activity"/>
    <property type="evidence" value="ECO:0007669"/>
    <property type="project" value="InterPro"/>
</dbReference>
<feature type="domain" description="Peptidase M48" evidence="14">
    <location>
        <begin position="161"/>
        <end position="245"/>
    </location>
</feature>
<evidence type="ECO:0000256" key="4">
    <source>
        <dbReference type="ARBA" id="ARBA00022692"/>
    </source>
</evidence>
<dbReference type="Gene3D" id="3.30.2010.10">
    <property type="entry name" value="Metalloproteases ('zincins'), catalytic domain"/>
    <property type="match status" value="1"/>
</dbReference>
<dbReference type="PANTHER" id="PTHR43221:SF1">
    <property type="entry name" value="PROTEASE HTPX"/>
    <property type="match status" value="1"/>
</dbReference>
<evidence type="ECO:0000256" key="6">
    <source>
        <dbReference type="ARBA" id="ARBA00022801"/>
    </source>
</evidence>
<evidence type="ECO:0000256" key="13">
    <source>
        <dbReference type="SAM" id="Phobius"/>
    </source>
</evidence>
<accession>A0A2N0ZNF1</accession>
<evidence type="ECO:0000313" key="16">
    <source>
        <dbReference type="Proteomes" id="UP000233343"/>
    </source>
</evidence>
<evidence type="ECO:0000256" key="2">
    <source>
        <dbReference type="ARBA" id="ARBA00022475"/>
    </source>
</evidence>
<keyword evidence="4 13" id="KW-0812">Transmembrane</keyword>
<comment type="cofactor">
    <cofactor evidence="12">
        <name>Zn(2+)</name>
        <dbReference type="ChEBI" id="CHEBI:29105"/>
    </cofactor>
    <text evidence="12">Binds 1 zinc ion per subunit.</text>
</comment>
<evidence type="ECO:0000313" key="15">
    <source>
        <dbReference type="EMBL" id="PKG31033.1"/>
    </source>
</evidence>
<evidence type="ECO:0000256" key="12">
    <source>
        <dbReference type="RuleBase" id="RU003983"/>
    </source>
</evidence>
<protein>
    <recommendedName>
        <fullName evidence="14">Peptidase M48 domain-containing protein</fullName>
    </recommendedName>
</protein>
<dbReference type="InterPro" id="IPR036770">
    <property type="entry name" value="Ankyrin_rpt-contain_sf"/>
</dbReference>
<feature type="repeat" description="ANK" evidence="11">
    <location>
        <begin position="368"/>
        <end position="400"/>
    </location>
</feature>
<dbReference type="GO" id="GO:0005886">
    <property type="term" value="C:plasma membrane"/>
    <property type="evidence" value="ECO:0007669"/>
    <property type="project" value="UniProtKB-SubCell"/>
</dbReference>
<keyword evidence="16" id="KW-1185">Reference proteome</keyword>
<dbReference type="InterPro" id="IPR002110">
    <property type="entry name" value="Ankyrin_rpt"/>
</dbReference>
<feature type="transmembrane region" description="Helical" evidence="13">
    <location>
        <begin position="20"/>
        <end position="52"/>
    </location>
</feature>
<dbReference type="Pfam" id="PF12796">
    <property type="entry name" value="Ank_2"/>
    <property type="match status" value="1"/>
</dbReference>
<keyword evidence="7 12" id="KW-0862">Zinc</keyword>
<keyword evidence="6 12" id="KW-0378">Hydrolase</keyword>
<feature type="repeat" description="ANK" evidence="11">
    <location>
        <begin position="335"/>
        <end position="367"/>
    </location>
</feature>
<keyword evidence="9 12" id="KW-0482">Metalloprotease</keyword>
<dbReference type="PROSITE" id="PS50088">
    <property type="entry name" value="ANK_REPEAT"/>
    <property type="match status" value="2"/>
</dbReference>
<proteinExistence type="inferred from homology"/>
<evidence type="ECO:0000256" key="3">
    <source>
        <dbReference type="ARBA" id="ARBA00022670"/>
    </source>
</evidence>
<feature type="transmembrane region" description="Helical" evidence="13">
    <location>
        <begin position="150"/>
        <end position="170"/>
    </location>
</feature>
<dbReference type="GO" id="GO:0006508">
    <property type="term" value="P:proteolysis"/>
    <property type="evidence" value="ECO:0007669"/>
    <property type="project" value="UniProtKB-KW"/>
</dbReference>
<keyword evidence="5" id="KW-0479">Metal-binding</keyword>
<dbReference type="Pfam" id="PF01435">
    <property type="entry name" value="Peptidase_M48"/>
    <property type="match status" value="2"/>
</dbReference>
<organism evidence="15 16">
    <name type="scientific">Cytobacillus horneckiae</name>
    <dbReference type="NCBI Taxonomy" id="549687"/>
    <lineage>
        <taxon>Bacteria</taxon>
        <taxon>Bacillati</taxon>
        <taxon>Bacillota</taxon>
        <taxon>Bacilli</taxon>
        <taxon>Bacillales</taxon>
        <taxon>Bacillaceae</taxon>
        <taxon>Cytobacillus</taxon>
    </lineage>
</organism>
<dbReference type="RefSeq" id="WP_066191054.1">
    <property type="nucleotide sequence ID" value="NZ_JAMAUX010000005.1"/>
</dbReference>
<dbReference type="EMBL" id="PISD01000001">
    <property type="protein sequence ID" value="PKG31033.1"/>
    <property type="molecule type" value="Genomic_DNA"/>
</dbReference>
<comment type="subcellular location">
    <subcellularLocation>
        <location evidence="1">Cell membrane</location>
        <topology evidence="1">Multi-pass membrane protein</topology>
    </subcellularLocation>
</comment>
<dbReference type="Proteomes" id="UP000233343">
    <property type="component" value="Unassembled WGS sequence"/>
</dbReference>
<keyword evidence="8 13" id="KW-1133">Transmembrane helix</keyword>
<evidence type="ECO:0000256" key="1">
    <source>
        <dbReference type="ARBA" id="ARBA00004651"/>
    </source>
</evidence>
<sequence>MESYTQNQLVTKKEQVYFALILLLSILVYLVLAISIIGMIVILVIIGLSLFIHGLTIGGIRRNGVKINDEQFPEIYAKAKVIASDMGLEKMPDIYVVESEGILNAFATKYFKRNIVVLYSGIFDMIEYEAEKEVLFILAHEFAHLQRKHVLVNIFLLPVMLIPFLGNAYLRACEYTCDRYAAYYVKSFDAAKNALTMLAIGKELYPKVNQNLYMKQLESESGFFVWLNEKLSTHPHLPKRIYALSTFFAADTTKKLKEPKRQVWIGLGSFFLAVTILSIGVIFGFKLLEKSSLFSEMVLGVEETTPLMNAAASDDAELIEEYLAEEAEIEAQDIDGSTALLWAVQMNSYEAAVTLLENGADPNTVDFYEGTPLLTTLYNEDIEMAQLLIDYGADPSITDSEGMSAYDYALEYESAEFIELFENN</sequence>
<dbReference type="PROSITE" id="PS50297">
    <property type="entry name" value="ANK_REP_REGION"/>
    <property type="match status" value="1"/>
</dbReference>
<keyword evidence="11" id="KW-0040">ANK repeat</keyword>
<evidence type="ECO:0000256" key="5">
    <source>
        <dbReference type="ARBA" id="ARBA00022723"/>
    </source>
</evidence>
<dbReference type="AlphaFoldDB" id="A0A2N0ZNF1"/>
<name>A0A2N0ZNF1_9BACI</name>
<dbReference type="CDD" id="cd07325">
    <property type="entry name" value="M48_Ste24p_like"/>
    <property type="match status" value="1"/>
</dbReference>
<evidence type="ECO:0000256" key="9">
    <source>
        <dbReference type="ARBA" id="ARBA00023049"/>
    </source>
</evidence>
<reference evidence="15 16" key="1">
    <citation type="journal article" date="2010" name="Int. J. Syst. Evol. Microbiol.">
        <title>Bacillus horneckiae sp. nov., isolated from a spacecraft-assembly clean room.</title>
        <authorList>
            <person name="Vaishampayan P."/>
            <person name="Probst A."/>
            <person name="Krishnamurthi S."/>
            <person name="Ghosh S."/>
            <person name="Osman S."/>
            <person name="McDowall A."/>
            <person name="Ruckmani A."/>
            <person name="Mayilraj S."/>
            <person name="Venkateswaran K."/>
        </authorList>
    </citation>
    <scope>NUCLEOTIDE SEQUENCE [LARGE SCALE GENOMIC DNA]</scope>
    <source>
        <strain evidence="16">1PO1SC</strain>
    </source>
</reference>
<dbReference type="InterPro" id="IPR001915">
    <property type="entry name" value="Peptidase_M48"/>
</dbReference>
<feature type="domain" description="Peptidase M48" evidence="14">
    <location>
        <begin position="72"/>
        <end position="156"/>
    </location>
</feature>
<evidence type="ECO:0000256" key="8">
    <source>
        <dbReference type="ARBA" id="ARBA00022989"/>
    </source>
</evidence>
<keyword evidence="3 12" id="KW-0645">Protease</keyword>
<evidence type="ECO:0000259" key="14">
    <source>
        <dbReference type="Pfam" id="PF01435"/>
    </source>
</evidence>
<comment type="caution">
    <text evidence="15">The sequence shown here is derived from an EMBL/GenBank/DDBJ whole genome shotgun (WGS) entry which is preliminary data.</text>
</comment>
<evidence type="ECO:0000256" key="10">
    <source>
        <dbReference type="ARBA" id="ARBA00023136"/>
    </source>
</evidence>
<keyword evidence="10 13" id="KW-0472">Membrane</keyword>
<evidence type="ECO:0000256" key="11">
    <source>
        <dbReference type="PROSITE-ProRule" id="PRU00023"/>
    </source>
</evidence>
<dbReference type="SUPFAM" id="SSF48403">
    <property type="entry name" value="Ankyrin repeat"/>
    <property type="match status" value="1"/>
</dbReference>
<evidence type="ECO:0000256" key="7">
    <source>
        <dbReference type="ARBA" id="ARBA00022833"/>
    </source>
</evidence>
<feature type="transmembrane region" description="Helical" evidence="13">
    <location>
        <begin position="263"/>
        <end position="285"/>
    </location>
</feature>
<dbReference type="SMART" id="SM00248">
    <property type="entry name" value="ANK"/>
    <property type="match status" value="3"/>
</dbReference>
<keyword evidence="2" id="KW-1003">Cell membrane</keyword>
<dbReference type="PANTHER" id="PTHR43221">
    <property type="entry name" value="PROTEASE HTPX"/>
    <property type="match status" value="1"/>
</dbReference>